<accession>A0A2J6TDG7</accession>
<dbReference type="Pfam" id="PF08659">
    <property type="entry name" value="KR"/>
    <property type="match status" value="1"/>
</dbReference>
<dbReference type="InterPro" id="IPR014043">
    <property type="entry name" value="Acyl_transferase_dom"/>
</dbReference>
<evidence type="ECO:0000259" key="11">
    <source>
        <dbReference type="PROSITE" id="PS52019"/>
    </source>
</evidence>
<dbReference type="SUPFAM" id="SSF47336">
    <property type="entry name" value="ACP-like"/>
    <property type="match status" value="1"/>
</dbReference>
<feature type="region of interest" description="C-terminal hotdog fold" evidence="7">
    <location>
        <begin position="1047"/>
        <end position="1195"/>
    </location>
</feature>
<proteinExistence type="predicted"/>
<keyword evidence="3" id="KW-0808">Transferase</keyword>
<dbReference type="InterPro" id="IPR013217">
    <property type="entry name" value="Methyltransf_12"/>
</dbReference>
<dbReference type="InterPro" id="IPR009081">
    <property type="entry name" value="PP-bd_ACP"/>
</dbReference>
<evidence type="ECO:0000313" key="12">
    <source>
        <dbReference type="EMBL" id="PMD60998.1"/>
    </source>
</evidence>
<dbReference type="CDD" id="cd05195">
    <property type="entry name" value="enoyl_red"/>
    <property type="match status" value="1"/>
</dbReference>
<dbReference type="SMART" id="SM00827">
    <property type="entry name" value="PKS_AT"/>
    <property type="match status" value="1"/>
</dbReference>
<dbReference type="SUPFAM" id="SSF50129">
    <property type="entry name" value="GroES-like"/>
    <property type="match status" value="1"/>
</dbReference>
<dbReference type="OrthoDB" id="329835at2759"/>
<dbReference type="Pfam" id="PF21089">
    <property type="entry name" value="PKS_DH_N"/>
    <property type="match status" value="1"/>
</dbReference>
<dbReference type="Pfam" id="PF00109">
    <property type="entry name" value="ketoacyl-synt"/>
    <property type="match status" value="1"/>
</dbReference>
<keyword evidence="5" id="KW-0511">Multifunctional enzyme</keyword>
<dbReference type="GO" id="GO:0004315">
    <property type="term" value="F:3-oxoacyl-[acyl-carrier-protein] synthase activity"/>
    <property type="evidence" value="ECO:0007669"/>
    <property type="project" value="InterPro"/>
</dbReference>
<keyword evidence="13" id="KW-1185">Reference proteome</keyword>
<name>A0A2J6TDG7_9HELO</name>
<dbReference type="InterPro" id="IPR020843">
    <property type="entry name" value="ER"/>
</dbReference>
<dbReference type="InterPro" id="IPR049552">
    <property type="entry name" value="PKS_DH_N"/>
</dbReference>
<dbReference type="InterPro" id="IPR018201">
    <property type="entry name" value="Ketoacyl_synth_AS"/>
</dbReference>
<dbReference type="InterPro" id="IPR050091">
    <property type="entry name" value="PKS_NRPS_Biosynth_Enz"/>
</dbReference>
<dbReference type="InterPro" id="IPR049551">
    <property type="entry name" value="PKS_DH_C"/>
</dbReference>
<evidence type="ECO:0000256" key="6">
    <source>
        <dbReference type="ARBA" id="ARBA00023315"/>
    </source>
</evidence>
<dbReference type="SMART" id="SM00829">
    <property type="entry name" value="PKS_ER"/>
    <property type="match status" value="1"/>
</dbReference>
<evidence type="ECO:0000259" key="10">
    <source>
        <dbReference type="PROSITE" id="PS52004"/>
    </source>
</evidence>
<dbReference type="InterPro" id="IPR016036">
    <property type="entry name" value="Malonyl_transacylase_ACP-bd"/>
</dbReference>
<dbReference type="GO" id="GO:0016491">
    <property type="term" value="F:oxidoreductase activity"/>
    <property type="evidence" value="ECO:0007669"/>
    <property type="project" value="InterPro"/>
</dbReference>
<dbReference type="GO" id="GO:0004312">
    <property type="term" value="F:fatty acid synthase activity"/>
    <property type="evidence" value="ECO:0007669"/>
    <property type="project" value="TreeGrafter"/>
</dbReference>
<dbReference type="InterPro" id="IPR029063">
    <property type="entry name" value="SAM-dependent_MTases_sf"/>
</dbReference>
<dbReference type="SUPFAM" id="SSF53901">
    <property type="entry name" value="Thiolase-like"/>
    <property type="match status" value="1"/>
</dbReference>
<dbReference type="Pfam" id="PF02801">
    <property type="entry name" value="Ketoacyl-synt_C"/>
    <property type="match status" value="1"/>
</dbReference>
<gene>
    <name evidence="12" type="ORF">K444DRAFT_720705</name>
</gene>
<dbReference type="PROSITE" id="PS52004">
    <property type="entry name" value="KS3_2"/>
    <property type="match status" value="1"/>
</dbReference>
<evidence type="ECO:0000256" key="7">
    <source>
        <dbReference type="PROSITE-ProRule" id="PRU01363"/>
    </source>
</evidence>
<evidence type="ECO:0000256" key="1">
    <source>
        <dbReference type="ARBA" id="ARBA00022450"/>
    </source>
</evidence>
<dbReference type="PROSITE" id="PS50075">
    <property type="entry name" value="CARRIER"/>
    <property type="match status" value="1"/>
</dbReference>
<dbReference type="InterPro" id="IPR032821">
    <property type="entry name" value="PKS_assoc"/>
</dbReference>
<dbReference type="InterPro" id="IPR014031">
    <property type="entry name" value="Ketoacyl_synth_C"/>
</dbReference>
<dbReference type="InterPro" id="IPR036736">
    <property type="entry name" value="ACP-like_sf"/>
</dbReference>
<dbReference type="CDD" id="cd02440">
    <property type="entry name" value="AdoMet_MTases"/>
    <property type="match status" value="1"/>
</dbReference>
<evidence type="ECO:0000313" key="13">
    <source>
        <dbReference type="Proteomes" id="UP000235371"/>
    </source>
</evidence>
<dbReference type="STRING" id="1095630.A0A2J6TDG7"/>
<dbReference type="InterPro" id="IPR016035">
    <property type="entry name" value="Acyl_Trfase/lysoPLipase"/>
</dbReference>
<dbReference type="SMART" id="SM00826">
    <property type="entry name" value="PKS_DH"/>
    <property type="match status" value="1"/>
</dbReference>
<dbReference type="Pfam" id="PF16197">
    <property type="entry name" value="KAsynt_C_assoc"/>
    <property type="match status" value="1"/>
</dbReference>
<dbReference type="PROSITE" id="PS00606">
    <property type="entry name" value="KS3_1"/>
    <property type="match status" value="1"/>
</dbReference>
<feature type="domain" description="PKS/mFAS DH" evidence="11">
    <location>
        <begin position="908"/>
        <end position="1195"/>
    </location>
</feature>
<protein>
    <submittedName>
        <fullName evidence="12">Ketoacyl-synt-domain-containing protein</fullName>
    </submittedName>
</protein>
<evidence type="ECO:0000256" key="8">
    <source>
        <dbReference type="SAM" id="MobiDB-lite"/>
    </source>
</evidence>
<keyword evidence="6" id="KW-0012">Acyltransferase</keyword>
<keyword evidence="4" id="KW-0521">NADP</keyword>
<dbReference type="Gene3D" id="3.90.180.10">
    <property type="entry name" value="Medium-chain alcohol dehydrogenases, catalytic domain"/>
    <property type="match status" value="1"/>
</dbReference>
<evidence type="ECO:0000256" key="2">
    <source>
        <dbReference type="ARBA" id="ARBA00022553"/>
    </source>
</evidence>
<dbReference type="Gene3D" id="3.30.70.3290">
    <property type="match status" value="1"/>
</dbReference>
<dbReference type="InterPro" id="IPR036291">
    <property type="entry name" value="NAD(P)-bd_dom_sf"/>
</dbReference>
<dbReference type="CDD" id="cd05274">
    <property type="entry name" value="KR_FAS_SDR_x"/>
    <property type="match status" value="1"/>
</dbReference>
<dbReference type="SMART" id="SM00822">
    <property type="entry name" value="PKS_KR"/>
    <property type="match status" value="1"/>
</dbReference>
<dbReference type="InterPro" id="IPR011032">
    <property type="entry name" value="GroES-like_sf"/>
</dbReference>
<dbReference type="GO" id="GO:0006633">
    <property type="term" value="P:fatty acid biosynthetic process"/>
    <property type="evidence" value="ECO:0007669"/>
    <property type="project" value="InterPro"/>
</dbReference>
<dbReference type="InterPro" id="IPR057326">
    <property type="entry name" value="KR_dom"/>
</dbReference>
<dbReference type="InterPro" id="IPR013149">
    <property type="entry name" value="ADH-like_C"/>
</dbReference>
<dbReference type="InterPro" id="IPR042104">
    <property type="entry name" value="PKS_dehydratase_sf"/>
</dbReference>
<dbReference type="SUPFAM" id="SSF55048">
    <property type="entry name" value="Probable ACP-binding domain of malonyl-CoA ACP transacylase"/>
    <property type="match status" value="1"/>
</dbReference>
<dbReference type="Pfam" id="PF00107">
    <property type="entry name" value="ADH_zinc_N"/>
    <property type="match status" value="1"/>
</dbReference>
<evidence type="ECO:0000259" key="9">
    <source>
        <dbReference type="PROSITE" id="PS50075"/>
    </source>
</evidence>
<dbReference type="GO" id="GO:0044550">
    <property type="term" value="P:secondary metabolite biosynthetic process"/>
    <property type="evidence" value="ECO:0007669"/>
    <property type="project" value="TreeGrafter"/>
</dbReference>
<dbReference type="CDD" id="cd00833">
    <property type="entry name" value="PKS"/>
    <property type="match status" value="1"/>
</dbReference>
<feature type="active site" description="Proton acceptor; for dehydratase activity" evidence="7">
    <location>
        <position position="940"/>
    </location>
</feature>
<dbReference type="PROSITE" id="PS52019">
    <property type="entry name" value="PKS_MFAS_DH"/>
    <property type="match status" value="1"/>
</dbReference>
<evidence type="ECO:0000256" key="3">
    <source>
        <dbReference type="ARBA" id="ARBA00022679"/>
    </source>
</evidence>
<dbReference type="Gene3D" id="3.10.129.110">
    <property type="entry name" value="Polyketide synthase dehydratase"/>
    <property type="match status" value="1"/>
</dbReference>
<dbReference type="SUPFAM" id="SSF51735">
    <property type="entry name" value="NAD(P)-binding Rossmann-fold domains"/>
    <property type="match status" value="2"/>
</dbReference>
<feature type="domain" description="Carrier" evidence="9">
    <location>
        <begin position="2401"/>
        <end position="2481"/>
    </location>
</feature>
<dbReference type="SUPFAM" id="SSF53335">
    <property type="entry name" value="S-adenosyl-L-methionine-dependent methyltransferases"/>
    <property type="match status" value="1"/>
</dbReference>
<reference evidence="12 13" key="1">
    <citation type="submission" date="2016-04" db="EMBL/GenBank/DDBJ databases">
        <title>A degradative enzymes factory behind the ericoid mycorrhizal symbiosis.</title>
        <authorList>
            <consortium name="DOE Joint Genome Institute"/>
            <person name="Martino E."/>
            <person name="Morin E."/>
            <person name="Grelet G."/>
            <person name="Kuo A."/>
            <person name="Kohler A."/>
            <person name="Daghino S."/>
            <person name="Barry K."/>
            <person name="Choi C."/>
            <person name="Cichocki N."/>
            <person name="Clum A."/>
            <person name="Copeland A."/>
            <person name="Hainaut M."/>
            <person name="Haridas S."/>
            <person name="Labutti K."/>
            <person name="Lindquist E."/>
            <person name="Lipzen A."/>
            <person name="Khouja H.-R."/>
            <person name="Murat C."/>
            <person name="Ohm R."/>
            <person name="Olson A."/>
            <person name="Spatafora J."/>
            <person name="Veneault-Fourrey C."/>
            <person name="Henrissat B."/>
            <person name="Grigoriev I."/>
            <person name="Martin F."/>
            <person name="Perotto S."/>
        </authorList>
    </citation>
    <scope>NUCLEOTIDE SEQUENCE [LARGE SCALE GENOMIC DNA]</scope>
    <source>
        <strain evidence="12 13">E</strain>
    </source>
</reference>
<dbReference type="Gene3D" id="3.40.50.720">
    <property type="entry name" value="NAD(P)-binding Rossmann-like Domain"/>
    <property type="match status" value="2"/>
</dbReference>
<dbReference type="GeneID" id="36596564"/>
<dbReference type="InterPro" id="IPR020841">
    <property type="entry name" value="PKS_Beta-ketoAc_synthase_dom"/>
</dbReference>
<dbReference type="PANTHER" id="PTHR43775:SF37">
    <property type="entry name" value="SI:DKEY-61P9.11"/>
    <property type="match status" value="1"/>
</dbReference>
<evidence type="ECO:0000256" key="4">
    <source>
        <dbReference type="ARBA" id="ARBA00022857"/>
    </source>
</evidence>
<organism evidence="12 13">
    <name type="scientific">Hyaloscypha bicolor E</name>
    <dbReference type="NCBI Taxonomy" id="1095630"/>
    <lineage>
        <taxon>Eukaryota</taxon>
        <taxon>Fungi</taxon>
        <taxon>Dikarya</taxon>
        <taxon>Ascomycota</taxon>
        <taxon>Pezizomycotina</taxon>
        <taxon>Leotiomycetes</taxon>
        <taxon>Helotiales</taxon>
        <taxon>Hyaloscyphaceae</taxon>
        <taxon>Hyaloscypha</taxon>
        <taxon>Hyaloscypha bicolor</taxon>
    </lineage>
</organism>
<feature type="domain" description="Ketosynthase family 3 (KS3)" evidence="10">
    <location>
        <begin position="2"/>
        <end position="426"/>
    </location>
</feature>
<dbReference type="Pfam" id="PF14765">
    <property type="entry name" value="PS-DH"/>
    <property type="match status" value="1"/>
</dbReference>
<dbReference type="Pfam" id="PF00698">
    <property type="entry name" value="Acyl_transf_1"/>
    <property type="match status" value="1"/>
</dbReference>
<keyword evidence="2" id="KW-0597">Phosphoprotein</keyword>
<dbReference type="InterPro" id="IPR013154">
    <property type="entry name" value="ADH-like_N"/>
</dbReference>
<dbReference type="Pfam" id="PF08240">
    <property type="entry name" value="ADH_N"/>
    <property type="match status" value="1"/>
</dbReference>
<dbReference type="RefSeq" id="XP_024737902.1">
    <property type="nucleotide sequence ID" value="XM_024888488.1"/>
</dbReference>
<dbReference type="Gene3D" id="3.40.50.150">
    <property type="entry name" value="Vaccinia Virus protein VP39"/>
    <property type="match status" value="1"/>
</dbReference>
<dbReference type="InterPro" id="IPR049900">
    <property type="entry name" value="PKS_mFAS_DH"/>
</dbReference>
<feature type="region of interest" description="Disordered" evidence="8">
    <location>
        <begin position="2354"/>
        <end position="2377"/>
    </location>
</feature>
<dbReference type="InterPro" id="IPR014030">
    <property type="entry name" value="Ketoacyl_synth_N"/>
</dbReference>
<dbReference type="InterPro" id="IPR013968">
    <property type="entry name" value="PKS_KR"/>
</dbReference>
<dbReference type="InParanoid" id="A0A2J6TDG7"/>
<dbReference type="InterPro" id="IPR001227">
    <property type="entry name" value="Ac_transferase_dom_sf"/>
</dbReference>
<dbReference type="Gene3D" id="3.40.47.10">
    <property type="match status" value="1"/>
</dbReference>
<keyword evidence="1" id="KW-0596">Phosphopantetheine</keyword>
<dbReference type="SMART" id="SM00825">
    <property type="entry name" value="PKS_KS"/>
    <property type="match status" value="1"/>
</dbReference>
<feature type="active site" description="Proton donor; for dehydratase activity" evidence="7">
    <location>
        <position position="1109"/>
    </location>
</feature>
<dbReference type="SUPFAM" id="SSF52151">
    <property type="entry name" value="FabD/lysophospholipase-like"/>
    <property type="match status" value="1"/>
</dbReference>
<dbReference type="Gene3D" id="3.40.366.10">
    <property type="entry name" value="Malonyl-Coenzyme A Acyl Carrier Protein, domain 2"/>
    <property type="match status" value="1"/>
</dbReference>
<dbReference type="Pfam" id="PF08242">
    <property type="entry name" value="Methyltransf_12"/>
    <property type="match status" value="1"/>
</dbReference>
<feature type="region of interest" description="N-terminal hotdog fold" evidence="7">
    <location>
        <begin position="908"/>
        <end position="1037"/>
    </location>
</feature>
<sequence>MDSPIAIVGIGLRLPGGCHDGASYWDLLINKRDARKEIPPERFNADGFHTSQIEGAGHRSGKYGYFLDETIDRFDAGFFSMSQAEVERLDPQQRLLLEVVYEALENAGEPVPHDRNIGVYAGSFGADWAQMQGKDVQDWSVYGLTGYDDFVHANRVSYEFDLHGPSMTVKVGCSSGLVALHLACEALQRGDCSGAVVCAANLIPSPDMSIALDSMGVLSPDGSSKSFDASASGYARAEAVDAVYIKRLDDAIRDRNPVRAVIRGTAVNADGKTRGLFTPNPEAHTSLIKRAYFKAGIGSPQETPLVECHSTGTKAGDPLELTAIARVFGGKNVEGRGTYIGSVKPNIGHGEAAAGLSSLIKAVLALERQIIPPNIKFHTPNPKIPFREYHLTVPTEAIAWPVDRVQRVSVNSFGMGGANAHVILDAAPPDSGQNSIYAPKLNGAHAHRNGILPAESKSTESAEGEQRLLVFSAHNERSLQKMSSNYKGFIERESFCLSDLAYTLSVKRNHWNVRSFCVSDGRTFQAVPGVRIPKFKGLLFIFTGQGAQWPGMGRELLRDFSTFREDIRKMDLWLSMSAHPPSWKIEELLRDCSDIDCVEFSQPICTALQVALVKLLRQWDILPTAVVGHSSGEIAAAYTAGALGMKEALLISYYRGIAASELRLPGVMAAIGLGRDGVKDLLVGTAVVACENSRSSVTISGNPDDVEASLERVSQMRPGVLARKLKINRAYHSNHMQEVSKLYENLMASIAIKPAQGKLSIPFFSSVTGCCIYDAASLGPSYWVSNMENPVLFLSAVKSALRIKDKCSIALEIGPHSTLSSPFRQICLDVEEKIQYMNTLTRGEDCTNSVLTALGHLFCQGMMPRLAKLNPPGVTMSNLPTYPWNHDTSYWHESRISREFRTREYPEHELLGARVTGGNDLEPSWRKLLDVNRVSWINDHVVSGDLIFPGAGYIATIGEAIRQLSKSSSFTIRNLSIEAAMILRGGQPAEIITRLRPQGTQAKLQSSSWYEFNISSYDGNKWHNHCSGEVHTGQNSSRNLFTSDVETIRQVESADWYRVAKAAGLEYGSSFQALRNIRCAVGSPVAIAEVYDDLLPEGPPYPVHPIAIDQLLQCCMVGSVRGHLRNMNKLILPNHIGELRVEAQEIHTDLQLRTQVTSHNASSISANGQIQAKNGSVMLQCENIQFQILDNSAVDTVDNVARHQLHLLEWKPDIDLTDVKKLFYRTTDMTSCIRLVEKLCILCSIETVRVLKNVKPSMPHLRRFKEWIEQFVTTIQRHGSTVIPETDCLFRNTSKERQGHIQMLLEVALETPAKDMALAVTGMYDSVEDIFCGKTEALSVLVADNLLARCYTFMNMIDHEQFLQLLGHNNPDMRILEIGAGTGGFTSSILSALNKPGFGSMFETYTYTDISSGFFKAAQHRFQEYSNLKYVELDITQDTATQGIQQHSYDLVIASNVLHATPNLHETLSNCRSLLRPGGRLLLLEVTPECKFINFIFGLLPGWWLGESDGRPNEPYIKPAQWDTALRKAGFDGVEASITDQPSPCQLNAMMVARASESKPIARTPLSLLLSDPSVVNEHIQTIRSTFESDGNEVSLCSLSDLPSTSTDIVSLLEINDSGPFFKDLSEARFKDLIHLIEQCYNRGNKILWVTGPAQISTQNPYHAMVLGMARTLRLELGSVFATLELDTIVPGPSQCYSIVQVFRKLQAKASFSYATMDCEFALANGNVCIPRFITSDVDGLLRGNMDSTPAAKRLFIRSPGLLNSLQWGLQSRAPVLRDDEVEIQVSTASLNSRDYALARGTAQSNRNLGLECAGVICRMGANAKPNFQIGDRVLCWSSGSLATHVRIDARYCIKLPDALPFNEAVTLSTAHATMIRGLVEFCNLTQGESVLIHSAASAEGVAAIQIARMVGAKIFATAATEEQKVLLETKNGIPRSHIFSSSDDSFVHDILQSTNARGVDVVVNILSHDLFYESWKCIAEGGSMLDLSQRDSTSHRKPGRCLLGGNRSLYSFDMVTLLQQKPSIAQRLLQTVLDLYNDGSIHLASPLAKFHPNEIKEAFNHLSGSRRVGAAYIQFPQDSATFPADFAAPEELSFRADRAYLLVGGLGGLGRSAAMYLVERGACHIIFLSPSASKHAAANTSFLRELDALGCSCQIVTGSVENLTTVENIVANSAKPIAGVLHLPVVVRDRGLLEMSHADWTVSVSPKVLGAWNLHRALEKEPLDFFLLLGSANGISGRHGQANYAAANTFLDAFVVYRQQLNLPAVIMDLGPVGDIGYLAERPKLLDEHRRGGAMLDENDFLESLHLALQSSHLPLERAPSLTSGFINRAQFVTGRIERPFDARGQGLARIYNRNQNSGATPDAGQDSASGKESTKMQKFMENARANPQSLEEDAMAADAFLATQILQAAKSLLFFDDDENDDDEGLDESSSMADLAIDSLLAIELQNWWRQSTGTQISVLELTKNTSPLELGKLARTMILAELK</sequence>
<dbReference type="PANTHER" id="PTHR43775">
    <property type="entry name" value="FATTY ACID SYNTHASE"/>
    <property type="match status" value="1"/>
</dbReference>
<evidence type="ECO:0000256" key="5">
    <source>
        <dbReference type="ARBA" id="ARBA00023268"/>
    </source>
</evidence>
<dbReference type="EMBL" id="KZ613787">
    <property type="protein sequence ID" value="PMD60998.1"/>
    <property type="molecule type" value="Genomic_DNA"/>
</dbReference>
<dbReference type="InterPro" id="IPR016039">
    <property type="entry name" value="Thiolase-like"/>
</dbReference>
<dbReference type="InterPro" id="IPR020807">
    <property type="entry name" value="PKS_DH"/>
</dbReference>
<dbReference type="Proteomes" id="UP000235371">
    <property type="component" value="Unassembled WGS sequence"/>
</dbReference>